<dbReference type="Pfam" id="PF04909">
    <property type="entry name" value="Amidohydro_2"/>
    <property type="match status" value="1"/>
</dbReference>
<protein>
    <submittedName>
        <fullName evidence="3">Amidohydrolase family protein</fullName>
    </submittedName>
</protein>
<reference evidence="3 4" key="1">
    <citation type="submission" date="2020-04" db="EMBL/GenBank/DDBJ databases">
        <title>Rhodospirillaceae bacterium KN72 isolated from deep sea.</title>
        <authorList>
            <person name="Zhang D.-C."/>
        </authorList>
    </citation>
    <scope>NUCLEOTIDE SEQUENCE [LARGE SCALE GENOMIC DNA]</scope>
    <source>
        <strain evidence="3 4">KN72</strain>
    </source>
</reference>
<dbReference type="GO" id="GO:0016831">
    <property type="term" value="F:carboxy-lyase activity"/>
    <property type="evidence" value="ECO:0007669"/>
    <property type="project" value="InterPro"/>
</dbReference>
<evidence type="ECO:0000313" key="3">
    <source>
        <dbReference type="EMBL" id="NMM43648.1"/>
    </source>
</evidence>
<dbReference type="SUPFAM" id="SSF51556">
    <property type="entry name" value="Metallo-dependent hydrolases"/>
    <property type="match status" value="1"/>
</dbReference>
<dbReference type="InterPro" id="IPR006680">
    <property type="entry name" value="Amidohydro-rel"/>
</dbReference>
<dbReference type="RefSeq" id="WP_169623911.1">
    <property type="nucleotide sequence ID" value="NZ_JABBNT010000001.1"/>
</dbReference>
<name>A0A7Y0DY04_9PROT</name>
<dbReference type="GO" id="GO:0019748">
    <property type="term" value="P:secondary metabolic process"/>
    <property type="evidence" value="ECO:0007669"/>
    <property type="project" value="TreeGrafter"/>
</dbReference>
<keyword evidence="1" id="KW-0456">Lyase</keyword>
<dbReference type="PROSITE" id="PS51318">
    <property type="entry name" value="TAT"/>
    <property type="match status" value="1"/>
</dbReference>
<dbReference type="AlphaFoldDB" id="A0A7Y0DY04"/>
<dbReference type="Gene3D" id="3.20.20.140">
    <property type="entry name" value="Metal-dependent hydrolases"/>
    <property type="match status" value="1"/>
</dbReference>
<evidence type="ECO:0000256" key="1">
    <source>
        <dbReference type="ARBA" id="ARBA00023239"/>
    </source>
</evidence>
<sequence>MKPIENPLKSVVMGRRNFLSGAAALGVGTGLAAPAIVSRAAATEPSVIASRDRDLAFIATEETYTTDELIALNAINDEHVEYLKETGLAEIGPGRIGAMDVAGINVQILSAHTPGVQNVSGREGIDFAYRLNKMIADGPMAIYPGRFQAYATLPLRDPEASADELERAVREDGFVGAMTNGFIGDKFLDHPEFEPVLARAEALGVPIYMHPGFPPEDVFNIYYNTTRSGYDQQFQNYIFSGSGYGWHQEVITQCLRLIITGVFDRFPNLQMIIGHMGEGLPFYYERIVGDMAESTEASLNKPIGQYFSDNFWYTTSAFFQDELLHLLLRYISVDRVMFGTDYPFADMKQGTDWFRAVDLPREAKEKIAFRNAEKLFGIKV</sequence>
<organism evidence="3 4">
    <name type="scientific">Pacificispira spongiicola</name>
    <dbReference type="NCBI Taxonomy" id="2729598"/>
    <lineage>
        <taxon>Bacteria</taxon>
        <taxon>Pseudomonadati</taxon>
        <taxon>Pseudomonadota</taxon>
        <taxon>Alphaproteobacteria</taxon>
        <taxon>Rhodospirillales</taxon>
        <taxon>Rhodospirillaceae</taxon>
        <taxon>Pacificispira</taxon>
    </lineage>
</organism>
<evidence type="ECO:0000259" key="2">
    <source>
        <dbReference type="Pfam" id="PF04909"/>
    </source>
</evidence>
<dbReference type="GO" id="GO:0005829">
    <property type="term" value="C:cytosol"/>
    <property type="evidence" value="ECO:0007669"/>
    <property type="project" value="TreeGrafter"/>
</dbReference>
<evidence type="ECO:0000313" key="4">
    <source>
        <dbReference type="Proteomes" id="UP000539372"/>
    </source>
</evidence>
<dbReference type="InterPro" id="IPR032466">
    <property type="entry name" value="Metal_Hydrolase"/>
</dbReference>
<accession>A0A7Y0DY04</accession>
<dbReference type="Proteomes" id="UP000539372">
    <property type="component" value="Unassembled WGS sequence"/>
</dbReference>
<keyword evidence="3" id="KW-0378">Hydrolase</keyword>
<dbReference type="PANTHER" id="PTHR21240:SF30">
    <property type="entry name" value="AMIDOHYDROLASE-RELATED DOMAIN-CONTAINING PROTEIN-RELATED"/>
    <property type="match status" value="1"/>
</dbReference>
<proteinExistence type="predicted"/>
<dbReference type="PANTHER" id="PTHR21240">
    <property type="entry name" value="2-AMINO-3-CARBOXYLMUCONATE-6-SEMIALDEHYDE DECARBOXYLASE"/>
    <property type="match status" value="1"/>
</dbReference>
<dbReference type="InterPro" id="IPR032465">
    <property type="entry name" value="ACMSD"/>
</dbReference>
<comment type="caution">
    <text evidence="3">The sequence shown here is derived from an EMBL/GenBank/DDBJ whole genome shotgun (WGS) entry which is preliminary data.</text>
</comment>
<dbReference type="EMBL" id="JABBNT010000001">
    <property type="protein sequence ID" value="NMM43648.1"/>
    <property type="molecule type" value="Genomic_DNA"/>
</dbReference>
<gene>
    <name evidence="3" type="ORF">HH303_04105</name>
</gene>
<keyword evidence="4" id="KW-1185">Reference proteome</keyword>
<feature type="domain" description="Amidohydrolase-related" evidence="2">
    <location>
        <begin position="141"/>
        <end position="378"/>
    </location>
</feature>
<dbReference type="GO" id="GO:0016787">
    <property type="term" value="F:hydrolase activity"/>
    <property type="evidence" value="ECO:0007669"/>
    <property type="project" value="UniProtKB-KW"/>
</dbReference>
<dbReference type="InterPro" id="IPR006311">
    <property type="entry name" value="TAT_signal"/>
</dbReference>